<dbReference type="InterPro" id="IPR016181">
    <property type="entry name" value="Acyl_CoA_acyltransferase"/>
</dbReference>
<reference evidence="2 3" key="1">
    <citation type="journal article" date="2018" name="IMA Fungus">
        <title>IMA Genome-F 9: Draft genome sequence of Annulohypoxylon stygium, Aspergillus mulundensis, Berkeleyomyces basicola (syn. Thielaviopsis basicola), Ceratocystis smalleyi, two Cercospora beticola strains, Coleophoma cylindrospora, Fusarium fracticaudum, Phialophora cf. hyalina, and Morchella septimelata.</title>
        <authorList>
            <person name="Wingfield B.D."/>
            <person name="Bills G.F."/>
            <person name="Dong Y."/>
            <person name="Huang W."/>
            <person name="Nel W.J."/>
            <person name="Swalarsk-Parry B.S."/>
            <person name="Vaghefi N."/>
            <person name="Wilken P.M."/>
            <person name="An Z."/>
            <person name="de Beer Z.W."/>
            <person name="De Vos L."/>
            <person name="Chen L."/>
            <person name="Duong T.A."/>
            <person name="Gao Y."/>
            <person name="Hammerbacher A."/>
            <person name="Kikkert J.R."/>
            <person name="Li Y."/>
            <person name="Li H."/>
            <person name="Li K."/>
            <person name="Li Q."/>
            <person name="Liu X."/>
            <person name="Ma X."/>
            <person name="Naidoo K."/>
            <person name="Pethybridge S.J."/>
            <person name="Sun J."/>
            <person name="Steenkamp E.T."/>
            <person name="van der Nest M.A."/>
            <person name="van Wyk S."/>
            <person name="Wingfield M.J."/>
            <person name="Xiong C."/>
            <person name="Yue Q."/>
            <person name="Zhang X."/>
        </authorList>
    </citation>
    <scope>NUCLEOTIDE SEQUENCE [LARGE SCALE GENOMIC DNA]</scope>
    <source>
        <strain evidence="2 3">BP6252</strain>
    </source>
</reference>
<name>A0A3D8Q9R8_9HELO</name>
<keyword evidence="3" id="KW-1185">Reference proteome</keyword>
<dbReference type="STRING" id="1849047.A0A3D8Q9R8"/>
<protein>
    <recommendedName>
        <fullName evidence="1">N-acetyltransferase domain-containing protein</fullName>
    </recommendedName>
</protein>
<sequence length="210" mass="23291">MGFSLRTATEQDIPGIVDVWFKSFNAPAVLSIFPDSLTGRNWMAESISKDLKTPSHNTTYMVITNDAEEPLVVSYSKWIVHPGGGPVPGWQERWGKELAEDMNIELVSGVFFEPMARQHAVVMQKRPHYFLEVLGTHEDYRKVGLGSQHLRWGCDAADAVGYECYLDSAAQAKGLYEKFGYAHVEAAGDPKAFAVPMLRPAKEPQIASSS</sequence>
<dbReference type="InterPro" id="IPR000182">
    <property type="entry name" value="GNAT_dom"/>
</dbReference>
<proteinExistence type="predicted"/>
<dbReference type="EMBL" id="PDLM01000017">
    <property type="protein sequence ID" value="RDW58583.1"/>
    <property type="molecule type" value="Genomic_DNA"/>
</dbReference>
<organism evidence="2 3">
    <name type="scientific">Coleophoma cylindrospora</name>
    <dbReference type="NCBI Taxonomy" id="1849047"/>
    <lineage>
        <taxon>Eukaryota</taxon>
        <taxon>Fungi</taxon>
        <taxon>Dikarya</taxon>
        <taxon>Ascomycota</taxon>
        <taxon>Pezizomycotina</taxon>
        <taxon>Leotiomycetes</taxon>
        <taxon>Helotiales</taxon>
        <taxon>Dermateaceae</taxon>
        <taxon>Coleophoma</taxon>
    </lineage>
</organism>
<dbReference type="PANTHER" id="PTHR42791">
    <property type="entry name" value="GNAT FAMILY ACETYLTRANSFERASE"/>
    <property type="match status" value="1"/>
</dbReference>
<dbReference type="Gene3D" id="3.40.630.30">
    <property type="match status" value="1"/>
</dbReference>
<dbReference type="OrthoDB" id="2115692at2759"/>
<dbReference type="GO" id="GO:0016747">
    <property type="term" value="F:acyltransferase activity, transferring groups other than amino-acyl groups"/>
    <property type="evidence" value="ECO:0007669"/>
    <property type="project" value="InterPro"/>
</dbReference>
<dbReference type="AlphaFoldDB" id="A0A3D8Q9R8"/>
<accession>A0A3D8Q9R8</accession>
<gene>
    <name evidence="2" type="ORF">BP6252_13059</name>
</gene>
<evidence type="ECO:0000313" key="2">
    <source>
        <dbReference type="EMBL" id="RDW58583.1"/>
    </source>
</evidence>
<evidence type="ECO:0000259" key="1">
    <source>
        <dbReference type="PROSITE" id="PS51186"/>
    </source>
</evidence>
<evidence type="ECO:0000313" key="3">
    <source>
        <dbReference type="Proteomes" id="UP000256645"/>
    </source>
</evidence>
<dbReference type="SUPFAM" id="SSF55729">
    <property type="entry name" value="Acyl-CoA N-acyltransferases (Nat)"/>
    <property type="match status" value="1"/>
</dbReference>
<dbReference type="InterPro" id="IPR052523">
    <property type="entry name" value="Trichothecene_AcTrans"/>
</dbReference>
<comment type="caution">
    <text evidence="2">The sequence shown here is derived from an EMBL/GenBank/DDBJ whole genome shotgun (WGS) entry which is preliminary data.</text>
</comment>
<dbReference type="Proteomes" id="UP000256645">
    <property type="component" value="Unassembled WGS sequence"/>
</dbReference>
<feature type="domain" description="N-acetyltransferase" evidence="1">
    <location>
        <begin position="58"/>
        <end position="202"/>
    </location>
</feature>
<dbReference type="PROSITE" id="PS51186">
    <property type="entry name" value="GNAT"/>
    <property type="match status" value="1"/>
</dbReference>
<dbReference type="Pfam" id="PF00583">
    <property type="entry name" value="Acetyltransf_1"/>
    <property type="match status" value="1"/>
</dbReference>
<dbReference type="PANTHER" id="PTHR42791:SF1">
    <property type="entry name" value="N-ACETYLTRANSFERASE DOMAIN-CONTAINING PROTEIN"/>
    <property type="match status" value="1"/>
</dbReference>